<sequence length="169" mass="19641">MNTYNLQRKRCHRTSFDSDQPPFGLPRKKFISEESFAKEMAAMSLEPIVDPNRSQEINFSRASNTYYDISDEDEEEEEEGNDSMMTLDSNGRSIIDVDRNGLPMEIRPGENKPRIPDFVLKNSELTDPRDILAYQRMIQSLQNKTLKHKEIEVLNKPSDYFIPTSMDID</sequence>
<proteinExistence type="predicted"/>
<feature type="region of interest" description="Disordered" evidence="1">
    <location>
        <begin position="1"/>
        <end position="26"/>
    </location>
</feature>
<organism evidence="2 3">
    <name type="scientific">Mucor flavus</name>
    <dbReference type="NCBI Taxonomy" id="439312"/>
    <lineage>
        <taxon>Eukaryota</taxon>
        <taxon>Fungi</taxon>
        <taxon>Fungi incertae sedis</taxon>
        <taxon>Mucoromycota</taxon>
        <taxon>Mucoromycotina</taxon>
        <taxon>Mucoromycetes</taxon>
        <taxon>Mucorales</taxon>
        <taxon>Mucorineae</taxon>
        <taxon>Mucoraceae</taxon>
        <taxon>Mucor</taxon>
    </lineage>
</organism>
<protein>
    <submittedName>
        <fullName evidence="2">Uncharacterized protein</fullName>
    </submittedName>
</protein>
<gene>
    <name evidence="2" type="ORF">MFLAVUS_010860</name>
</gene>
<feature type="compositionally biased region" description="Acidic residues" evidence="1">
    <location>
        <begin position="69"/>
        <end position="81"/>
    </location>
</feature>
<evidence type="ECO:0000313" key="2">
    <source>
        <dbReference type="EMBL" id="GAA5817316.1"/>
    </source>
</evidence>
<evidence type="ECO:0000256" key="1">
    <source>
        <dbReference type="SAM" id="MobiDB-lite"/>
    </source>
</evidence>
<comment type="caution">
    <text evidence="2">The sequence shown here is derived from an EMBL/GenBank/DDBJ whole genome shotgun (WGS) entry which is preliminary data.</text>
</comment>
<reference evidence="2 3" key="1">
    <citation type="submission" date="2024-04" db="EMBL/GenBank/DDBJ databases">
        <title>genome sequences of Mucor flavus KT1a and Helicostylum pulchrum KT1b strains isolated from the surface of a dry-aged beef.</title>
        <authorList>
            <person name="Toyotome T."/>
            <person name="Hosono M."/>
            <person name="Torimaru M."/>
            <person name="Fukuda K."/>
            <person name="Mikami N."/>
        </authorList>
    </citation>
    <scope>NUCLEOTIDE SEQUENCE [LARGE SCALE GENOMIC DNA]</scope>
    <source>
        <strain evidence="2 3">KT1a</strain>
    </source>
</reference>
<name>A0ABP9ZDV9_9FUNG</name>
<evidence type="ECO:0000313" key="3">
    <source>
        <dbReference type="Proteomes" id="UP001473302"/>
    </source>
</evidence>
<keyword evidence="3" id="KW-1185">Reference proteome</keyword>
<accession>A0ABP9ZDV9</accession>
<feature type="compositionally biased region" description="Polar residues" evidence="1">
    <location>
        <begin position="83"/>
        <end position="92"/>
    </location>
</feature>
<dbReference type="Proteomes" id="UP001473302">
    <property type="component" value="Unassembled WGS sequence"/>
</dbReference>
<feature type="region of interest" description="Disordered" evidence="1">
    <location>
        <begin position="60"/>
        <end position="115"/>
    </location>
</feature>
<dbReference type="EMBL" id="BAABUK010000040">
    <property type="protein sequence ID" value="GAA5817316.1"/>
    <property type="molecule type" value="Genomic_DNA"/>
</dbReference>